<protein>
    <recommendedName>
        <fullName evidence="3">CsbD-like domain-containing protein</fullName>
    </recommendedName>
</protein>
<evidence type="ECO:0000256" key="2">
    <source>
        <dbReference type="SAM" id="MobiDB-lite"/>
    </source>
</evidence>
<keyword evidence="5" id="KW-1185">Reference proteome</keyword>
<dbReference type="AlphaFoldDB" id="A0A1X6XEG8"/>
<feature type="region of interest" description="Disordered" evidence="2">
    <location>
        <begin position="1"/>
        <end position="84"/>
    </location>
</feature>
<dbReference type="EMBL" id="FWFF01000012">
    <property type="protein sequence ID" value="SLM97538.1"/>
    <property type="molecule type" value="Genomic_DNA"/>
</dbReference>
<dbReference type="Gene3D" id="1.10.1470.10">
    <property type="entry name" value="YjbJ"/>
    <property type="match status" value="1"/>
</dbReference>
<feature type="compositionally biased region" description="Basic and acidic residues" evidence="2">
    <location>
        <begin position="27"/>
        <end position="56"/>
    </location>
</feature>
<dbReference type="InterPro" id="IPR008462">
    <property type="entry name" value="CsbD"/>
</dbReference>
<sequence>MGIGDKAKDLSGKVKESVGDATNNPDLQREGAKDRTEAAVNDAADKARKGVDDLKENSSGLGEKMGGAKDALKDRFGKDNDAGR</sequence>
<proteinExistence type="inferred from homology"/>
<organism evidence="4 5">
    <name type="scientific">Brevibacterium yomogidense</name>
    <dbReference type="NCBI Taxonomy" id="946573"/>
    <lineage>
        <taxon>Bacteria</taxon>
        <taxon>Bacillati</taxon>
        <taxon>Actinomycetota</taxon>
        <taxon>Actinomycetes</taxon>
        <taxon>Micrococcales</taxon>
        <taxon>Brevibacteriaceae</taxon>
        <taxon>Brevibacterium</taxon>
    </lineage>
</organism>
<evidence type="ECO:0000256" key="1">
    <source>
        <dbReference type="ARBA" id="ARBA00009129"/>
    </source>
</evidence>
<evidence type="ECO:0000313" key="5">
    <source>
        <dbReference type="Proteomes" id="UP000196581"/>
    </source>
</evidence>
<feature type="compositionally biased region" description="Basic and acidic residues" evidence="2">
    <location>
        <begin position="1"/>
        <end position="18"/>
    </location>
</feature>
<dbReference type="Pfam" id="PF05532">
    <property type="entry name" value="CsbD"/>
    <property type="match status" value="1"/>
</dbReference>
<reference evidence="5" key="1">
    <citation type="submission" date="2017-02" db="EMBL/GenBank/DDBJ databases">
        <authorList>
            <person name="Dridi B."/>
        </authorList>
    </citation>
    <scope>NUCLEOTIDE SEQUENCE [LARGE SCALE GENOMIC DNA]</scope>
    <source>
        <strain evidence="5">B Co 03.10</strain>
    </source>
</reference>
<gene>
    <name evidence="4" type="ORF">FM105_07260</name>
</gene>
<name>A0A1X6XEG8_9MICO</name>
<comment type="similarity">
    <text evidence="1">Belongs to the UPF0337 (CsbD) family.</text>
</comment>
<dbReference type="SUPFAM" id="SSF69047">
    <property type="entry name" value="Hypothetical protein YjbJ"/>
    <property type="match status" value="1"/>
</dbReference>
<evidence type="ECO:0000313" key="4">
    <source>
        <dbReference type="EMBL" id="SLM97538.1"/>
    </source>
</evidence>
<evidence type="ECO:0000259" key="3">
    <source>
        <dbReference type="Pfam" id="PF05532"/>
    </source>
</evidence>
<feature type="compositionally biased region" description="Basic and acidic residues" evidence="2">
    <location>
        <begin position="66"/>
        <end position="84"/>
    </location>
</feature>
<feature type="domain" description="CsbD-like" evidence="3">
    <location>
        <begin position="4"/>
        <end position="51"/>
    </location>
</feature>
<dbReference type="Proteomes" id="UP000196581">
    <property type="component" value="Unassembled WGS sequence"/>
</dbReference>
<accession>A0A1X6XEG8</accession>
<dbReference type="InterPro" id="IPR036629">
    <property type="entry name" value="YjbJ_sf"/>
</dbReference>